<evidence type="ECO:0000313" key="2">
    <source>
        <dbReference type="Proteomes" id="UP000254209"/>
    </source>
</evidence>
<proteinExistence type="predicted"/>
<accession>A0A376BTJ8</accession>
<sequence length="237" mass="27484">MMMMALSAQAQFVEIHDTDGYTNLRTEANTQSRIITRIHNGRFAYIMSDDAAPHTPPKNWLFVRYHDDKNQLQDGWLHQSRVRQLSGKETDHTKSVRGFACTHSDVQLYVEMGKFDYTTNKKHFGGKNLNKQYPILYTYKGKTMYGTDGSIPRTAYTAMTLVQNGRRHVIAPAAFEHLFNPYFEDMDKGIDHICQYDSKRKRLYLQAWNSDGAGSYTVLFVFENDKVREVLPMDITF</sequence>
<name>A0A376BTJ8_9NEIS</name>
<keyword evidence="2" id="KW-1185">Reference proteome</keyword>
<gene>
    <name evidence="1" type="ORF">NCTC10283_01725</name>
</gene>
<dbReference type="EMBL" id="UFSO01000003">
    <property type="protein sequence ID" value="SSY80171.1"/>
    <property type="molecule type" value="Genomic_DNA"/>
</dbReference>
<evidence type="ECO:0000313" key="1">
    <source>
        <dbReference type="EMBL" id="SSY80171.1"/>
    </source>
</evidence>
<protein>
    <recommendedName>
        <fullName evidence="3">SH3 domain-containing protein</fullName>
    </recommendedName>
</protein>
<dbReference type="Proteomes" id="UP000254209">
    <property type="component" value="Unassembled WGS sequence"/>
</dbReference>
<dbReference type="AlphaFoldDB" id="A0A376BTJ8"/>
<organism evidence="1 2">
    <name type="scientific">Alysiella crassa</name>
    <dbReference type="NCBI Taxonomy" id="153491"/>
    <lineage>
        <taxon>Bacteria</taxon>
        <taxon>Pseudomonadati</taxon>
        <taxon>Pseudomonadota</taxon>
        <taxon>Betaproteobacteria</taxon>
        <taxon>Neisseriales</taxon>
        <taxon>Neisseriaceae</taxon>
        <taxon>Alysiella</taxon>
    </lineage>
</organism>
<dbReference type="Gene3D" id="2.30.30.40">
    <property type="entry name" value="SH3 Domains"/>
    <property type="match status" value="1"/>
</dbReference>
<dbReference type="STRING" id="1120980.GCA_000745955_01454"/>
<reference evidence="1 2" key="1">
    <citation type="submission" date="2018-06" db="EMBL/GenBank/DDBJ databases">
        <authorList>
            <consortium name="Pathogen Informatics"/>
            <person name="Doyle S."/>
        </authorList>
    </citation>
    <scope>NUCLEOTIDE SEQUENCE [LARGE SCALE GENOMIC DNA]</scope>
    <source>
        <strain evidence="1 2">NCTC10283</strain>
    </source>
</reference>
<evidence type="ECO:0008006" key="3">
    <source>
        <dbReference type="Google" id="ProtNLM"/>
    </source>
</evidence>